<protein>
    <submittedName>
        <fullName evidence="1">Uncharacterized protein</fullName>
    </submittedName>
</protein>
<dbReference type="HOGENOM" id="CLU_1428220_0_0_1"/>
<reference evidence="1 2" key="1">
    <citation type="submission" date="2014-04" db="EMBL/GenBank/DDBJ databases">
        <authorList>
            <consortium name="DOE Joint Genome Institute"/>
            <person name="Kuo A."/>
            <person name="Kohler A."/>
            <person name="Nagy L.G."/>
            <person name="Floudas D."/>
            <person name="Copeland A."/>
            <person name="Barry K.W."/>
            <person name="Cichocki N."/>
            <person name="Veneault-Fourrey C."/>
            <person name="LaButti K."/>
            <person name="Lindquist E.A."/>
            <person name="Lipzen A."/>
            <person name="Lundell T."/>
            <person name="Morin E."/>
            <person name="Murat C."/>
            <person name="Sun H."/>
            <person name="Tunlid A."/>
            <person name="Henrissat B."/>
            <person name="Grigoriev I.V."/>
            <person name="Hibbett D.S."/>
            <person name="Martin F."/>
            <person name="Nordberg H.P."/>
            <person name="Cantor M.N."/>
            <person name="Hua S.X."/>
        </authorList>
    </citation>
    <scope>NUCLEOTIDE SEQUENCE [LARGE SCALE GENOMIC DNA]</scope>
    <source>
        <strain evidence="1 2">LaAM-08-1</strain>
    </source>
</reference>
<feature type="non-terminal residue" evidence="1">
    <location>
        <position position="1"/>
    </location>
</feature>
<evidence type="ECO:0000313" key="2">
    <source>
        <dbReference type="Proteomes" id="UP000054477"/>
    </source>
</evidence>
<keyword evidence="2" id="KW-1185">Reference proteome</keyword>
<gene>
    <name evidence="1" type="ORF">K443DRAFT_90844</name>
</gene>
<organism evidence="1 2">
    <name type="scientific">Laccaria amethystina LaAM-08-1</name>
    <dbReference type="NCBI Taxonomy" id="1095629"/>
    <lineage>
        <taxon>Eukaryota</taxon>
        <taxon>Fungi</taxon>
        <taxon>Dikarya</taxon>
        <taxon>Basidiomycota</taxon>
        <taxon>Agaricomycotina</taxon>
        <taxon>Agaricomycetes</taxon>
        <taxon>Agaricomycetidae</taxon>
        <taxon>Agaricales</taxon>
        <taxon>Agaricineae</taxon>
        <taxon>Hydnangiaceae</taxon>
        <taxon>Laccaria</taxon>
    </lineage>
</organism>
<accession>A0A0C9XKZ5</accession>
<reference evidence="2" key="2">
    <citation type="submission" date="2015-01" db="EMBL/GenBank/DDBJ databases">
        <title>Evolutionary Origins and Diversification of the Mycorrhizal Mutualists.</title>
        <authorList>
            <consortium name="DOE Joint Genome Institute"/>
            <consortium name="Mycorrhizal Genomics Consortium"/>
            <person name="Kohler A."/>
            <person name="Kuo A."/>
            <person name="Nagy L.G."/>
            <person name="Floudas D."/>
            <person name="Copeland A."/>
            <person name="Barry K.W."/>
            <person name="Cichocki N."/>
            <person name="Veneault-Fourrey C."/>
            <person name="LaButti K."/>
            <person name="Lindquist E.A."/>
            <person name="Lipzen A."/>
            <person name="Lundell T."/>
            <person name="Morin E."/>
            <person name="Murat C."/>
            <person name="Riley R."/>
            <person name="Ohm R."/>
            <person name="Sun H."/>
            <person name="Tunlid A."/>
            <person name="Henrissat B."/>
            <person name="Grigoriev I.V."/>
            <person name="Hibbett D.S."/>
            <person name="Martin F."/>
        </authorList>
    </citation>
    <scope>NUCLEOTIDE SEQUENCE [LARGE SCALE GENOMIC DNA]</scope>
    <source>
        <strain evidence="2">LaAM-08-1</strain>
    </source>
</reference>
<dbReference type="Proteomes" id="UP000054477">
    <property type="component" value="Unassembled WGS sequence"/>
</dbReference>
<dbReference type="AlphaFoldDB" id="A0A0C9XKZ5"/>
<evidence type="ECO:0000313" key="1">
    <source>
        <dbReference type="EMBL" id="KIK05711.1"/>
    </source>
</evidence>
<proteinExistence type="predicted"/>
<dbReference type="EMBL" id="KN838558">
    <property type="protein sequence ID" value="KIK05711.1"/>
    <property type="molecule type" value="Genomic_DNA"/>
</dbReference>
<sequence>LHSLHYKTSETEMNISLVAGATTHSVYTNPHGKITTLTESKESDSFLGVIAESNHTASMNFISGKYYAALYPIQSLSQQTTYSYRYSLDAFTAANILEKGYSIISDSIGHPTECCPVAHHQFATLAGIGLLQWCNNNDGNLLTTSYSWRLGDDCLDNYCSTTAISPRLMRRTSLSLESSDTSDSDVIDNY</sequence>
<name>A0A0C9XKZ5_9AGAR</name>